<sequence>MDSAPEMISDYLLKNGELSYIHMLTFAFPNLDMFLVCLHQSFRRPKSLPWQPGLFEDSLRAAGLPGLEIGTKLYVSNLDIGVTNEDIRELFSEIGELKRYAIHYDKNGRPSVSFKA</sequence>
<feature type="domain" description="RRM" evidence="3">
    <location>
        <begin position="71"/>
        <end position="116"/>
    </location>
</feature>
<dbReference type="EMBL" id="CAUOFW020006658">
    <property type="protein sequence ID" value="CAK9175617.1"/>
    <property type="molecule type" value="Genomic_DNA"/>
</dbReference>
<evidence type="ECO:0000259" key="3">
    <source>
        <dbReference type="PROSITE" id="PS50102"/>
    </source>
</evidence>
<comment type="caution">
    <text evidence="4">The sequence shown here is derived from an EMBL/GenBank/DDBJ whole genome shotgun (WGS) entry which is preliminary data.</text>
</comment>
<proteinExistence type="predicted"/>
<evidence type="ECO:0000256" key="1">
    <source>
        <dbReference type="ARBA" id="ARBA00022884"/>
    </source>
</evidence>
<accession>A0ABC8U7G0</accession>
<organism evidence="4 5">
    <name type="scientific">Ilex paraguariensis</name>
    <name type="common">yerba mate</name>
    <dbReference type="NCBI Taxonomy" id="185542"/>
    <lineage>
        <taxon>Eukaryota</taxon>
        <taxon>Viridiplantae</taxon>
        <taxon>Streptophyta</taxon>
        <taxon>Embryophyta</taxon>
        <taxon>Tracheophyta</taxon>
        <taxon>Spermatophyta</taxon>
        <taxon>Magnoliopsida</taxon>
        <taxon>eudicotyledons</taxon>
        <taxon>Gunneridae</taxon>
        <taxon>Pentapetalae</taxon>
        <taxon>asterids</taxon>
        <taxon>campanulids</taxon>
        <taxon>Aquifoliales</taxon>
        <taxon>Aquifoliaceae</taxon>
        <taxon>Ilex</taxon>
    </lineage>
</organism>
<evidence type="ECO:0000256" key="2">
    <source>
        <dbReference type="PROSITE-ProRule" id="PRU00176"/>
    </source>
</evidence>
<evidence type="ECO:0000313" key="4">
    <source>
        <dbReference type="EMBL" id="CAK9175617.1"/>
    </source>
</evidence>
<keyword evidence="5" id="KW-1185">Reference proteome</keyword>
<protein>
    <recommendedName>
        <fullName evidence="3">RRM domain-containing protein</fullName>
    </recommendedName>
</protein>
<dbReference type="Gene3D" id="3.30.70.330">
    <property type="match status" value="1"/>
</dbReference>
<dbReference type="GO" id="GO:0003723">
    <property type="term" value="F:RNA binding"/>
    <property type="evidence" value="ECO:0007669"/>
    <property type="project" value="UniProtKB-UniRule"/>
</dbReference>
<evidence type="ECO:0000313" key="5">
    <source>
        <dbReference type="Proteomes" id="UP001642360"/>
    </source>
</evidence>
<dbReference type="InterPro" id="IPR000504">
    <property type="entry name" value="RRM_dom"/>
</dbReference>
<dbReference type="PROSITE" id="PS50102">
    <property type="entry name" value="RRM"/>
    <property type="match status" value="1"/>
</dbReference>
<dbReference type="PANTHER" id="PTHR19965">
    <property type="entry name" value="RNA AND EXPORT FACTOR BINDING PROTEIN"/>
    <property type="match status" value="1"/>
</dbReference>
<dbReference type="PANTHER" id="PTHR19965:SF33">
    <property type="entry name" value="THO COMPLEX SUBUNIT 4D"/>
    <property type="match status" value="1"/>
</dbReference>
<dbReference type="InterPro" id="IPR051229">
    <property type="entry name" value="ALYREF_mRNA_export"/>
</dbReference>
<dbReference type="InterPro" id="IPR035979">
    <property type="entry name" value="RBD_domain_sf"/>
</dbReference>
<reference evidence="4 5" key="1">
    <citation type="submission" date="2024-02" db="EMBL/GenBank/DDBJ databases">
        <authorList>
            <person name="Vignale AGUSTIN F."/>
            <person name="Sosa J E."/>
            <person name="Modenutti C."/>
        </authorList>
    </citation>
    <scope>NUCLEOTIDE SEQUENCE [LARGE SCALE GENOMIC DNA]</scope>
</reference>
<keyword evidence="1 2" id="KW-0694">RNA-binding</keyword>
<dbReference type="Pfam" id="PF00076">
    <property type="entry name" value="RRM_1"/>
    <property type="match status" value="1"/>
</dbReference>
<gene>
    <name evidence="4" type="ORF">ILEXP_LOCUS45426</name>
</gene>
<dbReference type="AlphaFoldDB" id="A0ABC8U7G0"/>
<dbReference type="Proteomes" id="UP001642360">
    <property type="component" value="Unassembled WGS sequence"/>
</dbReference>
<dbReference type="SUPFAM" id="SSF54928">
    <property type="entry name" value="RNA-binding domain, RBD"/>
    <property type="match status" value="1"/>
</dbReference>
<dbReference type="InterPro" id="IPR012677">
    <property type="entry name" value="Nucleotide-bd_a/b_plait_sf"/>
</dbReference>
<name>A0ABC8U7G0_9AQUA</name>